<name>A0A7C2JZ01_9PLAN</name>
<evidence type="ECO:0000256" key="1">
    <source>
        <dbReference type="SAM" id="MobiDB-lite"/>
    </source>
</evidence>
<accession>A0A7C2JZ01</accession>
<gene>
    <name evidence="2" type="ORF">ENQ76_02510</name>
</gene>
<dbReference type="AlphaFoldDB" id="A0A7C2JZ01"/>
<evidence type="ECO:0000313" key="2">
    <source>
        <dbReference type="EMBL" id="HEN14327.1"/>
    </source>
</evidence>
<proteinExistence type="predicted"/>
<dbReference type="EMBL" id="DSOK01000078">
    <property type="protein sequence ID" value="HEN14327.1"/>
    <property type="molecule type" value="Genomic_DNA"/>
</dbReference>
<comment type="caution">
    <text evidence="2">The sequence shown here is derived from an EMBL/GenBank/DDBJ whole genome shotgun (WGS) entry which is preliminary data.</text>
</comment>
<feature type="compositionally biased region" description="Low complexity" evidence="1">
    <location>
        <begin position="276"/>
        <end position="289"/>
    </location>
</feature>
<sequence length="295" mass="31238">MISRVVVMPALSIVLLGPLVTSVPARGFDHVSPARASLAGGEVIVRSVSLPTAPFPGIAPNPYAPVSEPGEHRMHFRTGDIQAFHPDGTAVAPATWQAALTQETSVLFLGHALVDPNTGAPATRPGVHLSAEEKSIYKTDALVLFGTRSPVRQQPVPNAKPAKGVQPRFGTVLVEPNGMIRVTERLDLRSHFYAPLPTGGQTHIFQNTTTTTTRSLPYGDVRVWTSDGRRIAANVLPQWLTQEYPALISGDGGEVDPLFLDLLKPNTPVVAVPTQATGPRPGAPASAPVAPAPPR</sequence>
<protein>
    <submittedName>
        <fullName evidence="2">Uncharacterized protein</fullName>
    </submittedName>
</protein>
<feature type="region of interest" description="Disordered" evidence="1">
    <location>
        <begin position="273"/>
        <end position="295"/>
    </location>
</feature>
<reference evidence="2" key="1">
    <citation type="journal article" date="2020" name="mSystems">
        <title>Genome- and Community-Level Interaction Insights into Carbon Utilization and Element Cycling Functions of Hydrothermarchaeota in Hydrothermal Sediment.</title>
        <authorList>
            <person name="Zhou Z."/>
            <person name="Liu Y."/>
            <person name="Xu W."/>
            <person name="Pan J."/>
            <person name="Luo Z.H."/>
            <person name="Li M."/>
        </authorList>
    </citation>
    <scope>NUCLEOTIDE SEQUENCE [LARGE SCALE GENOMIC DNA]</scope>
    <source>
        <strain evidence="2">SpSt-339</strain>
    </source>
</reference>
<organism evidence="2">
    <name type="scientific">Schlesneria paludicola</name>
    <dbReference type="NCBI Taxonomy" id="360056"/>
    <lineage>
        <taxon>Bacteria</taxon>
        <taxon>Pseudomonadati</taxon>
        <taxon>Planctomycetota</taxon>
        <taxon>Planctomycetia</taxon>
        <taxon>Planctomycetales</taxon>
        <taxon>Planctomycetaceae</taxon>
        <taxon>Schlesneria</taxon>
    </lineage>
</organism>